<organism evidence="1 2">
    <name type="scientific">Rhizorhabdus dicambivorans</name>
    <dbReference type="NCBI Taxonomy" id="1850238"/>
    <lineage>
        <taxon>Bacteria</taxon>
        <taxon>Pseudomonadati</taxon>
        <taxon>Pseudomonadota</taxon>
        <taxon>Alphaproteobacteria</taxon>
        <taxon>Sphingomonadales</taxon>
        <taxon>Sphingomonadaceae</taxon>
        <taxon>Rhizorhabdus</taxon>
    </lineage>
</organism>
<dbReference type="RefSeq" id="WP_096367789.1">
    <property type="nucleotide sequence ID" value="NZ_CP023449.1"/>
</dbReference>
<dbReference type="EMBL" id="NWUF01000048">
    <property type="protein sequence ID" value="PCE39752.1"/>
    <property type="molecule type" value="Genomic_DNA"/>
</dbReference>
<proteinExistence type="predicted"/>
<dbReference type="Proteomes" id="UP000218934">
    <property type="component" value="Unassembled WGS sequence"/>
</dbReference>
<protein>
    <recommendedName>
        <fullName evidence="3">TonB-dependent receptor-like beta-barrel domain-containing protein</fullName>
    </recommendedName>
</protein>
<dbReference type="AlphaFoldDB" id="A0A2A4FPX1"/>
<dbReference type="InterPro" id="IPR018759">
    <property type="entry name" value="BBP2_2"/>
</dbReference>
<gene>
    <name evidence="1" type="ORF">COO09_23940</name>
</gene>
<dbReference type="Pfam" id="PF10082">
    <property type="entry name" value="BBP2_2"/>
    <property type="match status" value="1"/>
</dbReference>
<sequence>MADFCTAALNDLTRFVQLRAGLRYDKNKYLVTPLAAPVPLPISRDDDIVTANLGVSYLLSRQISFGAAWDYSKRTSNAPTADYTRNKAAAFLKVTL</sequence>
<keyword evidence="2" id="KW-1185">Reference proteome</keyword>
<evidence type="ECO:0000313" key="2">
    <source>
        <dbReference type="Proteomes" id="UP000218934"/>
    </source>
</evidence>
<comment type="caution">
    <text evidence="1">The sequence shown here is derived from an EMBL/GenBank/DDBJ whole genome shotgun (WGS) entry which is preliminary data.</text>
</comment>
<evidence type="ECO:0008006" key="3">
    <source>
        <dbReference type="Google" id="ProtNLM"/>
    </source>
</evidence>
<dbReference type="SUPFAM" id="SSF56935">
    <property type="entry name" value="Porins"/>
    <property type="match status" value="1"/>
</dbReference>
<evidence type="ECO:0000313" key="1">
    <source>
        <dbReference type="EMBL" id="PCE39752.1"/>
    </source>
</evidence>
<reference evidence="1 2" key="1">
    <citation type="submission" date="2017-09" db="EMBL/GenBank/DDBJ databases">
        <title>The Catabolism of 3,6-Dichlorosalicylic acid is Initiated by the Cytochrome P450 Monooxygenase DsmABC in Rhizorhabdus dicambivorans Ndbn-20.</title>
        <authorList>
            <person name="Na L."/>
        </authorList>
    </citation>
    <scope>NUCLEOTIDE SEQUENCE [LARGE SCALE GENOMIC DNA]</scope>
    <source>
        <strain evidence="1 2">Ndbn-20m</strain>
    </source>
</reference>
<name>A0A2A4FPX1_9SPHN</name>
<accession>A0A2A4FPX1</accession>
<dbReference type="KEGG" id="rdi:CMV14_18770"/>